<dbReference type="OrthoDB" id="308383at2759"/>
<feature type="region of interest" description="Disordered" evidence="8">
    <location>
        <begin position="1"/>
        <end position="29"/>
    </location>
</feature>
<evidence type="ECO:0000313" key="10">
    <source>
        <dbReference type="EMBL" id="EXJ80229.1"/>
    </source>
</evidence>
<feature type="compositionally biased region" description="Polar residues" evidence="8">
    <location>
        <begin position="18"/>
        <end position="29"/>
    </location>
</feature>
<sequence length="579" mass="64087">MSTGLRRSTRVRKPTARSLPQPSSVQTTNRVHRALVPKTALDGFMIKVYAEIHAAALTPISQAERSEIHGVLRKARTVRFLKFLPKKTRDEVTTALKDASPSTRRVSGVHRDAMDIIQVSPSTLRDRLHHFPNLLLLSICAHSETFRTALAQEAAVSKANHEPTWAHLLAKLKQSASSLELFAQTRGLGWRRALAAHDNDFDILLSRVLRDFRLSGIDKTSFGIGTNDLQELHAVDDTSPYHWVLPPNNKKTVRCEIEYKVTADLMRDGVAVQTGNNTNNASPPTLQINDDQVVQQWDIADSIILPNYTWPKLAPEAAGEPRFCGFKDSHCVACGQDLTCTCTPADLLDGGAEVLVELITTARTGTGVRALQDIRADQYLGEYVGEIYPARFSRGGALVTRYGGASGHSYILEVPIARASDYVVSAATSSKRRRKRTNPGVSSAATGAKKTTTTATKAKSKTKSRVPGLLIDSTVRGNWTRYINHSCKPNTQFAIVNVGQQRTVLFQALRSINYGDEITVDYGDEYFLHFDWGCKCGHARCRYWREGVGVRPDRVTLKMALSQKIAPKWAEDDDDVPIE</sequence>
<feature type="region of interest" description="Disordered" evidence="8">
    <location>
        <begin position="428"/>
        <end position="460"/>
    </location>
</feature>
<name>W9YD21_9EURO</name>
<evidence type="ECO:0000256" key="5">
    <source>
        <dbReference type="ARBA" id="ARBA00022691"/>
    </source>
</evidence>
<evidence type="ECO:0000256" key="1">
    <source>
        <dbReference type="ARBA" id="ARBA00004286"/>
    </source>
</evidence>
<dbReference type="PANTHER" id="PTHR46223">
    <property type="entry name" value="HISTONE-LYSINE N-METHYLTRANSFERASE SUV39H"/>
    <property type="match status" value="1"/>
</dbReference>
<keyword evidence="11" id="KW-1185">Reference proteome</keyword>
<feature type="compositionally biased region" description="Low complexity" evidence="8">
    <location>
        <begin position="442"/>
        <end position="457"/>
    </location>
</feature>
<evidence type="ECO:0000256" key="4">
    <source>
        <dbReference type="ARBA" id="ARBA00022679"/>
    </source>
</evidence>
<protein>
    <recommendedName>
        <fullName evidence="9">SET domain-containing protein</fullName>
    </recommendedName>
</protein>
<dbReference type="Gene3D" id="2.170.270.10">
    <property type="entry name" value="SET domain"/>
    <property type="match status" value="1"/>
</dbReference>
<dbReference type="SUPFAM" id="SSF82199">
    <property type="entry name" value="SET domain"/>
    <property type="match status" value="1"/>
</dbReference>
<feature type="domain" description="SET" evidence="9">
    <location>
        <begin position="354"/>
        <end position="523"/>
    </location>
</feature>
<dbReference type="Pfam" id="PF00856">
    <property type="entry name" value="SET"/>
    <property type="match status" value="1"/>
</dbReference>
<evidence type="ECO:0000256" key="6">
    <source>
        <dbReference type="ARBA" id="ARBA00022723"/>
    </source>
</evidence>
<organism evidence="10 11">
    <name type="scientific">Capronia coronata CBS 617.96</name>
    <dbReference type="NCBI Taxonomy" id="1182541"/>
    <lineage>
        <taxon>Eukaryota</taxon>
        <taxon>Fungi</taxon>
        <taxon>Dikarya</taxon>
        <taxon>Ascomycota</taxon>
        <taxon>Pezizomycotina</taxon>
        <taxon>Eurotiomycetes</taxon>
        <taxon>Chaetothyriomycetidae</taxon>
        <taxon>Chaetothyriales</taxon>
        <taxon>Herpotrichiellaceae</taxon>
        <taxon>Capronia</taxon>
    </lineage>
</organism>
<comment type="subcellular location">
    <subcellularLocation>
        <location evidence="1">Chromosome</location>
    </subcellularLocation>
</comment>
<dbReference type="Proteomes" id="UP000019484">
    <property type="component" value="Unassembled WGS sequence"/>
</dbReference>
<dbReference type="InterPro" id="IPR001214">
    <property type="entry name" value="SET_dom"/>
</dbReference>
<dbReference type="InterPro" id="IPR046341">
    <property type="entry name" value="SET_dom_sf"/>
</dbReference>
<keyword evidence="4" id="KW-0808">Transferase</keyword>
<dbReference type="GO" id="GO:0008168">
    <property type="term" value="F:methyltransferase activity"/>
    <property type="evidence" value="ECO:0007669"/>
    <property type="project" value="UniProtKB-KW"/>
</dbReference>
<dbReference type="eggNOG" id="KOG4442">
    <property type="taxonomic scope" value="Eukaryota"/>
</dbReference>
<keyword evidence="5" id="KW-0949">S-adenosyl-L-methionine</keyword>
<dbReference type="GO" id="GO:0032259">
    <property type="term" value="P:methylation"/>
    <property type="evidence" value="ECO:0007669"/>
    <property type="project" value="UniProtKB-KW"/>
</dbReference>
<evidence type="ECO:0000256" key="2">
    <source>
        <dbReference type="ARBA" id="ARBA00022454"/>
    </source>
</evidence>
<evidence type="ECO:0000313" key="11">
    <source>
        <dbReference type="Proteomes" id="UP000019484"/>
    </source>
</evidence>
<evidence type="ECO:0000259" key="9">
    <source>
        <dbReference type="PROSITE" id="PS50280"/>
    </source>
</evidence>
<keyword evidence="3" id="KW-0489">Methyltransferase</keyword>
<gene>
    <name evidence="10" type="ORF">A1O1_08371</name>
</gene>
<proteinExistence type="predicted"/>
<dbReference type="GO" id="GO:0005694">
    <property type="term" value="C:chromosome"/>
    <property type="evidence" value="ECO:0007669"/>
    <property type="project" value="UniProtKB-SubCell"/>
</dbReference>
<dbReference type="GO" id="GO:0046872">
    <property type="term" value="F:metal ion binding"/>
    <property type="evidence" value="ECO:0007669"/>
    <property type="project" value="UniProtKB-KW"/>
</dbReference>
<dbReference type="RefSeq" id="XP_007727423.1">
    <property type="nucleotide sequence ID" value="XM_007729233.1"/>
</dbReference>
<keyword evidence="6" id="KW-0479">Metal-binding</keyword>
<dbReference type="AlphaFoldDB" id="W9YD21"/>
<comment type="caution">
    <text evidence="10">The sequence shown here is derived from an EMBL/GenBank/DDBJ whole genome shotgun (WGS) entry which is preliminary data.</text>
</comment>
<dbReference type="STRING" id="1182541.W9YD21"/>
<dbReference type="PANTHER" id="PTHR46223:SF3">
    <property type="entry name" value="HISTONE-LYSINE N-METHYLTRANSFERASE SET-23"/>
    <property type="match status" value="1"/>
</dbReference>
<evidence type="ECO:0000256" key="8">
    <source>
        <dbReference type="SAM" id="MobiDB-lite"/>
    </source>
</evidence>
<keyword evidence="2" id="KW-0158">Chromosome</keyword>
<dbReference type="InterPro" id="IPR050973">
    <property type="entry name" value="H3K9_Histone-Lys_N-MTase"/>
</dbReference>
<evidence type="ECO:0000256" key="7">
    <source>
        <dbReference type="ARBA" id="ARBA00022833"/>
    </source>
</evidence>
<dbReference type="SMART" id="SM00317">
    <property type="entry name" value="SET"/>
    <property type="match status" value="1"/>
</dbReference>
<accession>W9YD21</accession>
<dbReference type="EMBL" id="AMWN01000008">
    <property type="protein sequence ID" value="EXJ80229.1"/>
    <property type="molecule type" value="Genomic_DNA"/>
</dbReference>
<evidence type="ECO:0000256" key="3">
    <source>
        <dbReference type="ARBA" id="ARBA00022603"/>
    </source>
</evidence>
<keyword evidence="7" id="KW-0862">Zinc</keyword>
<reference evidence="10 11" key="1">
    <citation type="submission" date="2013-03" db="EMBL/GenBank/DDBJ databases">
        <title>The Genome Sequence of Capronia coronata CBS 617.96.</title>
        <authorList>
            <consortium name="The Broad Institute Genomics Platform"/>
            <person name="Cuomo C."/>
            <person name="de Hoog S."/>
            <person name="Gorbushina A."/>
            <person name="Walker B."/>
            <person name="Young S.K."/>
            <person name="Zeng Q."/>
            <person name="Gargeya S."/>
            <person name="Fitzgerald M."/>
            <person name="Haas B."/>
            <person name="Abouelleil A."/>
            <person name="Allen A.W."/>
            <person name="Alvarado L."/>
            <person name="Arachchi H.M."/>
            <person name="Berlin A.M."/>
            <person name="Chapman S.B."/>
            <person name="Gainer-Dewar J."/>
            <person name="Goldberg J."/>
            <person name="Griggs A."/>
            <person name="Gujja S."/>
            <person name="Hansen M."/>
            <person name="Howarth C."/>
            <person name="Imamovic A."/>
            <person name="Ireland A."/>
            <person name="Larimer J."/>
            <person name="McCowan C."/>
            <person name="Murphy C."/>
            <person name="Pearson M."/>
            <person name="Poon T.W."/>
            <person name="Priest M."/>
            <person name="Roberts A."/>
            <person name="Saif S."/>
            <person name="Shea T."/>
            <person name="Sisk P."/>
            <person name="Sykes S."/>
            <person name="Wortman J."/>
            <person name="Nusbaum C."/>
            <person name="Birren B."/>
        </authorList>
    </citation>
    <scope>NUCLEOTIDE SEQUENCE [LARGE SCALE GENOMIC DNA]</scope>
    <source>
        <strain evidence="10 11">CBS 617.96</strain>
    </source>
</reference>
<dbReference type="HOGENOM" id="CLU_020319_0_0_1"/>
<dbReference type="PROSITE" id="PS50280">
    <property type="entry name" value="SET"/>
    <property type="match status" value="1"/>
</dbReference>
<dbReference type="GeneID" id="19163222"/>